<sequence>MAMPKGQLEAKLKEEHDLISSGVLREENPLDLTEDFGKFLEACRRGDLKTCQNYISSGVNINGKDEFDYTPLIVASLCGHYEVAQLLLESGALAERNTFQGERCLYNALNDRIRSLLLRYDYSKSADPLQPWSSHITSLLLRRQPPTSDITLTASVGPGLMGEEFALHKFYLAARTPYFHRKLTEAPDMATWKLSSHVVAAAFRIVLHYLYLDELTLHTSTLPDEEELFRSIDKITKQLEVEQLWEAMLAGSDRRLARQRYQDEVERAQRQVGTFFKQHVLGNRVVVDSTKVNEVKWPRDNFIFADCLLSAEDASDDSDKDDKSEAGGEGEAEEAPQTYKIPVGPAAVSRTSISTSTVPDAQSVQTNASINANSERARKPRKPRQVLLYPAHKAMLVRADYFATMFSSAFLEAQASEHLRIIKLDCSPEVLEIVLSFLYTEQAEIPLELALDVLYMADMLFLEKLKTKAAVIISTLGSGNRNALGDPTRAGTDAAKQDIYDASEINIYEILRAAWDLKVQRLEEFAARFLATRLEHYIDDTMFADFVLESANRVENRQETDTIELIDDIRYFLSERFRLRFEDMALSDIEEDAAKEAEAATEAEGRDSGTESAVDGQAKLETTASKDNAVATDEVSNTQTIANGVLRTLDGELAEDEFDSDALNYQILLGKIDSLLERLGLDA</sequence>
<dbReference type="SMART" id="SM00225">
    <property type="entry name" value="BTB"/>
    <property type="match status" value="2"/>
</dbReference>
<evidence type="ECO:0000256" key="4">
    <source>
        <dbReference type="SAM" id="MobiDB-lite"/>
    </source>
</evidence>
<dbReference type="Proteomes" id="UP001642501">
    <property type="component" value="Unassembled WGS sequence"/>
</dbReference>
<feature type="domain" description="BTB" evidence="5">
    <location>
        <begin position="148"/>
        <end position="219"/>
    </location>
</feature>
<evidence type="ECO:0000259" key="5">
    <source>
        <dbReference type="PROSITE" id="PS50097"/>
    </source>
</evidence>
<proteinExistence type="predicted"/>
<dbReference type="InterPro" id="IPR044515">
    <property type="entry name" value="ABTB1"/>
</dbReference>
<feature type="domain" description="BTB" evidence="5">
    <location>
        <begin position="389"/>
        <end position="447"/>
    </location>
</feature>
<accession>A0ABP0DKG2</accession>
<evidence type="ECO:0000313" key="7">
    <source>
        <dbReference type="Proteomes" id="UP001642501"/>
    </source>
</evidence>
<protein>
    <recommendedName>
        <fullName evidence="5">BTB domain-containing protein</fullName>
    </recommendedName>
</protein>
<organism evidence="6 7">
    <name type="scientific">Sporothrix epigloea</name>
    <dbReference type="NCBI Taxonomy" id="1892477"/>
    <lineage>
        <taxon>Eukaryota</taxon>
        <taxon>Fungi</taxon>
        <taxon>Dikarya</taxon>
        <taxon>Ascomycota</taxon>
        <taxon>Pezizomycotina</taxon>
        <taxon>Sordariomycetes</taxon>
        <taxon>Sordariomycetidae</taxon>
        <taxon>Ophiostomatales</taxon>
        <taxon>Ophiostomataceae</taxon>
        <taxon>Sporothrix</taxon>
    </lineage>
</organism>
<feature type="region of interest" description="Disordered" evidence="4">
    <location>
        <begin position="313"/>
        <end position="382"/>
    </location>
</feature>
<dbReference type="PANTHER" id="PTHR46231:SF1">
    <property type="entry name" value="ANKYRIN REPEAT AND BTB_POZ DOMAIN-CONTAINING PROTEIN 1"/>
    <property type="match status" value="1"/>
</dbReference>
<keyword evidence="7" id="KW-1185">Reference proteome</keyword>
<dbReference type="SUPFAM" id="SSF54695">
    <property type="entry name" value="POZ domain"/>
    <property type="match status" value="2"/>
</dbReference>
<name>A0ABP0DKG2_9PEZI</name>
<keyword evidence="2 3" id="KW-0040">ANK repeat</keyword>
<dbReference type="PROSITE" id="PS50088">
    <property type="entry name" value="ANK_REPEAT"/>
    <property type="match status" value="1"/>
</dbReference>
<dbReference type="SUPFAM" id="SSF48403">
    <property type="entry name" value="Ankyrin repeat"/>
    <property type="match status" value="1"/>
</dbReference>
<dbReference type="Pfam" id="PF13637">
    <property type="entry name" value="Ank_4"/>
    <property type="match status" value="1"/>
</dbReference>
<dbReference type="PROSITE" id="PS50097">
    <property type="entry name" value="BTB"/>
    <property type="match status" value="2"/>
</dbReference>
<dbReference type="Gene3D" id="1.25.40.20">
    <property type="entry name" value="Ankyrin repeat-containing domain"/>
    <property type="match status" value="1"/>
</dbReference>
<feature type="compositionally biased region" description="Polar residues" evidence="4">
    <location>
        <begin position="349"/>
        <end position="374"/>
    </location>
</feature>
<evidence type="ECO:0000256" key="2">
    <source>
        <dbReference type="ARBA" id="ARBA00023043"/>
    </source>
</evidence>
<dbReference type="CDD" id="cd18186">
    <property type="entry name" value="BTB_POZ_ZBTB_KLHL-like"/>
    <property type="match status" value="1"/>
</dbReference>
<dbReference type="InterPro" id="IPR036770">
    <property type="entry name" value="Ankyrin_rpt-contain_sf"/>
</dbReference>
<evidence type="ECO:0000256" key="1">
    <source>
        <dbReference type="ARBA" id="ARBA00022737"/>
    </source>
</evidence>
<dbReference type="CDD" id="cd18497">
    <property type="entry name" value="BACK_ABTB1_BPOZ"/>
    <property type="match status" value="1"/>
</dbReference>
<dbReference type="PANTHER" id="PTHR46231">
    <property type="entry name" value="ANKYRIN REPEAT AND BTB/POZ DOMAIN-CONTAINING PROTEIN 1"/>
    <property type="match status" value="1"/>
</dbReference>
<dbReference type="EMBL" id="CAWUOM010000036">
    <property type="protein sequence ID" value="CAK7267580.1"/>
    <property type="molecule type" value="Genomic_DNA"/>
</dbReference>
<comment type="caution">
    <text evidence="6">The sequence shown here is derived from an EMBL/GenBank/DDBJ whole genome shotgun (WGS) entry which is preliminary data.</text>
</comment>
<dbReference type="PROSITE" id="PS50297">
    <property type="entry name" value="ANK_REP_REGION"/>
    <property type="match status" value="1"/>
</dbReference>
<dbReference type="InterPro" id="IPR011333">
    <property type="entry name" value="SKP1/BTB/POZ_sf"/>
</dbReference>
<evidence type="ECO:0000256" key="3">
    <source>
        <dbReference type="PROSITE-ProRule" id="PRU00023"/>
    </source>
</evidence>
<keyword evidence="1" id="KW-0677">Repeat</keyword>
<gene>
    <name evidence="6" type="ORF">SEPCBS57363_002664</name>
</gene>
<dbReference type="Pfam" id="PF00651">
    <property type="entry name" value="BTB"/>
    <property type="match status" value="2"/>
</dbReference>
<dbReference type="Gene3D" id="3.30.710.10">
    <property type="entry name" value="Potassium Channel Kv1.1, Chain A"/>
    <property type="match status" value="2"/>
</dbReference>
<evidence type="ECO:0000313" key="6">
    <source>
        <dbReference type="EMBL" id="CAK7267580.1"/>
    </source>
</evidence>
<dbReference type="InterPro" id="IPR000210">
    <property type="entry name" value="BTB/POZ_dom"/>
</dbReference>
<reference evidence="6 7" key="1">
    <citation type="submission" date="2024-01" db="EMBL/GenBank/DDBJ databases">
        <authorList>
            <person name="Allen C."/>
            <person name="Tagirdzhanova G."/>
        </authorList>
    </citation>
    <scope>NUCLEOTIDE SEQUENCE [LARGE SCALE GENOMIC DNA]</scope>
    <source>
        <strain evidence="6 7">CBS 573.63</strain>
    </source>
</reference>
<dbReference type="InterPro" id="IPR002110">
    <property type="entry name" value="Ankyrin_rpt"/>
</dbReference>
<feature type="repeat" description="ANK" evidence="3">
    <location>
        <begin position="67"/>
        <end position="92"/>
    </location>
</feature>